<feature type="domain" description="ABC transporter" evidence="5">
    <location>
        <begin position="8"/>
        <end position="251"/>
    </location>
</feature>
<name>A0ABP7BQH6_9MICO</name>
<evidence type="ECO:0000259" key="5">
    <source>
        <dbReference type="PROSITE" id="PS50893"/>
    </source>
</evidence>
<evidence type="ECO:0000313" key="6">
    <source>
        <dbReference type="EMBL" id="GAA3667024.1"/>
    </source>
</evidence>
<proteinExistence type="inferred from homology"/>
<dbReference type="SMART" id="SM00382">
    <property type="entry name" value="AAA"/>
    <property type="match status" value="2"/>
</dbReference>
<dbReference type="Pfam" id="PF00005">
    <property type="entry name" value="ABC_tran"/>
    <property type="match status" value="2"/>
</dbReference>
<dbReference type="CDD" id="cd03225">
    <property type="entry name" value="ABC_cobalt_CbiO_domain1"/>
    <property type="match status" value="2"/>
</dbReference>
<dbReference type="PANTHER" id="PTHR43553">
    <property type="entry name" value="HEAVY METAL TRANSPORTER"/>
    <property type="match status" value="1"/>
</dbReference>
<keyword evidence="3" id="KW-0547">Nucleotide-binding</keyword>
<dbReference type="NCBIfam" id="NF010167">
    <property type="entry name" value="PRK13648.1"/>
    <property type="match status" value="2"/>
</dbReference>
<sequence length="574" mass="61117">MRSTGPVIDAQQVSVRYPARGSWVGDKVTIRAGAGERILLLGPSGCGKSTLLLALTGLIPASIDAEPRGTVECTGVDTRVVRAGQLAESVGVVFQDPDAQIVTATLLDEVCFGLENLLVPAELIEERALDALRHVGLADTRDEALRSPAELSGGNRQRLAIACALALNPAVLVLDEPTANLDPVAAAEFYQTLNALAGPERTIIMVEHDLDDALEVADRVIVLSLTGTVLHDGTPHEVIGVHARALLDLGIWLPTATRLALRLGLDTGPESVLPLSVAELAESAIDTAGRLHVAERPASPMPPDEPRSGVHVCVDHARVNLGKKTILGDISLDVHAGEFLAVAGVNGAGKSTLTRAIAGLIPLASGTVSLRGVSLTSLTARDLSAQIEYVFQNPEHQFLTPTVREELAYGLRVRGVGASEITDRVGEMLNRFDLHRYAAVNPFLLSHGEKRRLSVATALITQPQILILDEPTFGQDHERASEIIAHVDELNVSGITILMVTHDMQLIADHAHRVALLADGELLDVGPTDLLGDDGLIRAAGLRTPPIHRIARALTAHDPAWQHIYRTTQVSEAP</sequence>
<evidence type="ECO:0000313" key="7">
    <source>
        <dbReference type="Proteomes" id="UP001410795"/>
    </source>
</evidence>
<dbReference type="InterPro" id="IPR017871">
    <property type="entry name" value="ABC_transporter-like_CS"/>
</dbReference>
<organism evidence="6 7">
    <name type="scientific">Microbacterium marinilacus</name>
    <dbReference type="NCBI Taxonomy" id="415209"/>
    <lineage>
        <taxon>Bacteria</taxon>
        <taxon>Bacillati</taxon>
        <taxon>Actinomycetota</taxon>
        <taxon>Actinomycetes</taxon>
        <taxon>Micrococcales</taxon>
        <taxon>Microbacteriaceae</taxon>
        <taxon>Microbacterium</taxon>
    </lineage>
</organism>
<dbReference type="SUPFAM" id="SSF52540">
    <property type="entry name" value="P-loop containing nucleoside triphosphate hydrolases"/>
    <property type="match status" value="2"/>
</dbReference>
<comment type="caution">
    <text evidence="6">The sequence shown here is derived from an EMBL/GenBank/DDBJ whole genome shotgun (WGS) entry which is preliminary data.</text>
</comment>
<dbReference type="InterPro" id="IPR027417">
    <property type="entry name" value="P-loop_NTPase"/>
</dbReference>
<keyword evidence="2" id="KW-0813">Transport</keyword>
<dbReference type="InterPro" id="IPR015856">
    <property type="entry name" value="ABC_transpr_CbiO/EcfA_su"/>
</dbReference>
<comment type="similarity">
    <text evidence="1">Belongs to the ABC transporter superfamily.</text>
</comment>
<evidence type="ECO:0000256" key="2">
    <source>
        <dbReference type="ARBA" id="ARBA00022448"/>
    </source>
</evidence>
<evidence type="ECO:0000256" key="3">
    <source>
        <dbReference type="ARBA" id="ARBA00022741"/>
    </source>
</evidence>
<evidence type="ECO:0000256" key="4">
    <source>
        <dbReference type="ARBA" id="ARBA00022840"/>
    </source>
</evidence>
<accession>A0ABP7BQH6</accession>
<gene>
    <name evidence="6" type="ORF">GCM10022202_31380</name>
</gene>
<evidence type="ECO:0000256" key="1">
    <source>
        <dbReference type="ARBA" id="ARBA00005417"/>
    </source>
</evidence>
<dbReference type="Gene3D" id="3.40.50.300">
    <property type="entry name" value="P-loop containing nucleotide triphosphate hydrolases"/>
    <property type="match status" value="2"/>
</dbReference>
<dbReference type="PROSITE" id="PS50893">
    <property type="entry name" value="ABC_TRANSPORTER_2"/>
    <property type="match status" value="2"/>
</dbReference>
<dbReference type="Proteomes" id="UP001410795">
    <property type="component" value="Unassembled WGS sequence"/>
</dbReference>
<dbReference type="RefSeq" id="WP_246604244.1">
    <property type="nucleotide sequence ID" value="NZ_BAAAYV010000024.1"/>
</dbReference>
<dbReference type="InterPro" id="IPR003439">
    <property type="entry name" value="ABC_transporter-like_ATP-bd"/>
</dbReference>
<dbReference type="PROSITE" id="PS00211">
    <property type="entry name" value="ABC_TRANSPORTER_1"/>
    <property type="match status" value="2"/>
</dbReference>
<protein>
    <submittedName>
        <fullName evidence="6">Energy-coupling factor transporter ATPase</fullName>
    </submittedName>
</protein>
<feature type="domain" description="ABC transporter" evidence="5">
    <location>
        <begin position="312"/>
        <end position="544"/>
    </location>
</feature>
<keyword evidence="7" id="KW-1185">Reference proteome</keyword>
<dbReference type="InterPro" id="IPR050095">
    <property type="entry name" value="ECF_ABC_transporter_ATP-bd"/>
</dbReference>
<dbReference type="EMBL" id="BAAAYV010000024">
    <property type="protein sequence ID" value="GAA3667024.1"/>
    <property type="molecule type" value="Genomic_DNA"/>
</dbReference>
<keyword evidence="4" id="KW-0067">ATP-binding</keyword>
<reference evidence="7" key="1">
    <citation type="journal article" date="2019" name="Int. J. Syst. Evol. Microbiol.">
        <title>The Global Catalogue of Microorganisms (GCM) 10K type strain sequencing project: providing services to taxonomists for standard genome sequencing and annotation.</title>
        <authorList>
            <consortium name="The Broad Institute Genomics Platform"/>
            <consortium name="The Broad Institute Genome Sequencing Center for Infectious Disease"/>
            <person name="Wu L."/>
            <person name="Ma J."/>
        </authorList>
    </citation>
    <scope>NUCLEOTIDE SEQUENCE [LARGE SCALE GENOMIC DNA]</scope>
    <source>
        <strain evidence="7">JCM 16546</strain>
    </source>
</reference>
<dbReference type="InterPro" id="IPR003593">
    <property type="entry name" value="AAA+_ATPase"/>
</dbReference>